<evidence type="ECO:0000256" key="1">
    <source>
        <dbReference type="ARBA" id="ARBA00004167"/>
    </source>
</evidence>
<dbReference type="InterPro" id="IPR045232">
    <property type="entry name" value="FAM234"/>
</dbReference>
<evidence type="ECO:0000256" key="2">
    <source>
        <dbReference type="ARBA" id="ARBA00022692"/>
    </source>
</evidence>
<organism evidence="7 8">
    <name type="scientific">Brachionus plicatilis</name>
    <name type="common">Marine rotifer</name>
    <name type="synonym">Brachionus muelleri</name>
    <dbReference type="NCBI Taxonomy" id="10195"/>
    <lineage>
        <taxon>Eukaryota</taxon>
        <taxon>Metazoa</taxon>
        <taxon>Spiralia</taxon>
        <taxon>Gnathifera</taxon>
        <taxon>Rotifera</taxon>
        <taxon>Eurotatoria</taxon>
        <taxon>Monogononta</taxon>
        <taxon>Pseudotrocha</taxon>
        <taxon>Ploima</taxon>
        <taxon>Brachionidae</taxon>
        <taxon>Brachionus</taxon>
    </lineage>
</organism>
<keyword evidence="2 5" id="KW-0812">Transmembrane</keyword>
<dbReference type="AlphaFoldDB" id="A0A3M7PEA6"/>
<dbReference type="InterPro" id="IPR055409">
    <property type="entry name" value="Beta-prop_FAM234A_B"/>
</dbReference>
<dbReference type="Pfam" id="PF23727">
    <property type="entry name" value="Beta-prop_FAM234A_B"/>
    <property type="match status" value="1"/>
</dbReference>
<keyword evidence="4 5" id="KW-0472">Membrane</keyword>
<keyword evidence="8" id="KW-1185">Reference proteome</keyword>
<dbReference type="Proteomes" id="UP000276133">
    <property type="component" value="Unassembled WGS sequence"/>
</dbReference>
<dbReference type="PANTHER" id="PTHR21419">
    <property type="match status" value="1"/>
</dbReference>
<evidence type="ECO:0000256" key="3">
    <source>
        <dbReference type="ARBA" id="ARBA00022989"/>
    </source>
</evidence>
<evidence type="ECO:0000259" key="6">
    <source>
        <dbReference type="Pfam" id="PF23727"/>
    </source>
</evidence>
<dbReference type="SUPFAM" id="SSF69318">
    <property type="entry name" value="Integrin alpha N-terminal domain"/>
    <property type="match status" value="1"/>
</dbReference>
<proteinExistence type="predicted"/>
<name>A0A3M7PEA6_BRAPC</name>
<evidence type="ECO:0000256" key="5">
    <source>
        <dbReference type="SAM" id="Phobius"/>
    </source>
</evidence>
<evidence type="ECO:0000313" key="7">
    <source>
        <dbReference type="EMBL" id="RMZ97392.1"/>
    </source>
</evidence>
<dbReference type="InterPro" id="IPR028994">
    <property type="entry name" value="Integrin_alpha_N"/>
</dbReference>
<gene>
    <name evidence="7" type="ORF">BpHYR1_053631</name>
</gene>
<comment type="caution">
    <text evidence="7">The sequence shown here is derived from an EMBL/GenBank/DDBJ whole genome shotgun (WGS) entry which is preliminary data.</text>
</comment>
<accession>A0A3M7PEA6</accession>
<dbReference type="PANTHER" id="PTHR21419:SF30">
    <property type="entry name" value="IG-LIKE DOMAIN-CONTAINING PROTEIN"/>
    <property type="match status" value="1"/>
</dbReference>
<feature type="transmembrane region" description="Helical" evidence="5">
    <location>
        <begin position="95"/>
        <end position="115"/>
    </location>
</feature>
<feature type="non-terminal residue" evidence="7">
    <location>
        <position position="1"/>
    </location>
</feature>
<protein>
    <submittedName>
        <fullName evidence="7">ITFG3-like isoform X1</fullName>
    </submittedName>
</protein>
<evidence type="ECO:0000256" key="4">
    <source>
        <dbReference type="ARBA" id="ARBA00023136"/>
    </source>
</evidence>
<dbReference type="GO" id="GO:0016020">
    <property type="term" value="C:membrane"/>
    <property type="evidence" value="ECO:0007669"/>
    <property type="project" value="UniProtKB-SubCell"/>
</dbReference>
<dbReference type="EMBL" id="REGN01011436">
    <property type="protein sequence ID" value="RMZ97392.1"/>
    <property type="molecule type" value="Genomic_DNA"/>
</dbReference>
<evidence type="ECO:0000313" key="8">
    <source>
        <dbReference type="Proteomes" id="UP000276133"/>
    </source>
</evidence>
<sequence length="735" mass="84060">TKLLTICVKDTYEIGFELICLHNFRTGEIIFKYMHRCKMWSKYERLSDELDEDFSLKERRSNRIAEISDNEDQTISSILLNQPAKKKRKIFHHKLIKCFYFLLFIIFIFLIYFVFGMEKSLLSSIKKISSFVEQNFKNKNKNDWSLSIDSFGTESCIRVYDIDEDGLDDLIFGLVGIEEINRIGNNTNQNEGLLMAIRGSDGKGLWNISTKSEIFEINCLIDLDSDGRLDCIGSGRKHTLIGFDPHTGKIFWDQSFMLNLNDNWNIYNPVILPVDYDQDGIKEFLISTGGNPAIPSNVHDRESGRIVLLSGINGQQIGKDLILPEQKETYMSPILHSVNQQHYLLFGTGGETVPGSLYAQSLTNFYNFIIGNISHHEPDPFLDKFIQVPNLNGFYSIYTSTSKGVMVPPVLADVTNDGIKDILILSFDGEVLMLNGLNFEKLWSIKFECHETYTTPSPGFFDDDDILDFMLIQNLGTFDYYLNSSVVILSGVDGSILWKMNTGRMQMISPLTIQTDSHFRDIFFFRVQGIEEFGNSMHQVYHGIEPQQPVDRSPNNGKRSSNEFEKCQSLVERNVSSNSLEPRCGNDKNSLYLSSYGFVVDRSSQENPILVFKSEPEEKMLNLTLNQKFIELCLVMEPMERNTGAIGHFSSKRDLDLITIVTRGANVRDPDSGNYIKIVTDMKGHMLESEIYKNLIVKKLDYDKKSEIHISDLKFLQNQSWNAYMGTYANNVESL</sequence>
<dbReference type="OrthoDB" id="567787at2759"/>
<comment type="subcellular location">
    <subcellularLocation>
        <location evidence="1">Membrane</location>
        <topology evidence="1">Single-pass membrane protein</topology>
    </subcellularLocation>
</comment>
<feature type="domain" description="FAM234A/B beta-propeller" evidence="6">
    <location>
        <begin position="144"/>
        <end position="525"/>
    </location>
</feature>
<reference evidence="7 8" key="1">
    <citation type="journal article" date="2018" name="Sci. Rep.">
        <title>Genomic signatures of local adaptation to the degree of environmental predictability in rotifers.</title>
        <authorList>
            <person name="Franch-Gras L."/>
            <person name="Hahn C."/>
            <person name="Garcia-Roger E.M."/>
            <person name="Carmona M.J."/>
            <person name="Serra M."/>
            <person name="Gomez A."/>
        </authorList>
    </citation>
    <scope>NUCLEOTIDE SEQUENCE [LARGE SCALE GENOMIC DNA]</scope>
    <source>
        <strain evidence="7">HYR1</strain>
    </source>
</reference>
<keyword evidence="3 5" id="KW-1133">Transmembrane helix</keyword>